<evidence type="ECO:0000256" key="7">
    <source>
        <dbReference type="ARBA" id="ARBA00022833"/>
    </source>
</evidence>
<evidence type="ECO:0008006" key="17">
    <source>
        <dbReference type="Google" id="ProtNLM"/>
    </source>
</evidence>
<evidence type="ECO:0000256" key="3">
    <source>
        <dbReference type="ARBA" id="ARBA00022692"/>
    </source>
</evidence>
<keyword evidence="12" id="KW-0732">Signal</keyword>
<dbReference type="GO" id="GO:0008270">
    <property type="term" value="F:zinc ion binding"/>
    <property type="evidence" value="ECO:0007669"/>
    <property type="project" value="UniProtKB-KW"/>
</dbReference>
<dbReference type="VEuPathDB" id="VectorBase:HLOH_047460"/>
<keyword evidence="6" id="KW-0833">Ubl conjugation pathway</keyword>
<keyword evidence="4" id="KW-0479">Metal-binding</keyword>
<dbReference type="InterPro" id="IPR011016">
    <property type="entry name" value="Znf_RING-CH"/>
</dbReference>
<feature type="domain" description="RING-CH-type" evidence="14">
    <location>
        <begin position="102"/>
        <end position="164"/>
    </location>
</feature>
<feature type="chain" id="PRO_5039912839" description="RING-CH-type domain-containing protein" evidence="12">
    <location>
        <begin position="23"/>
        <end position="270"/>
    </location>
</feature>
<keyword evidence="8 11" id="KW-1133">Transmembrane helix</keyword>
<comment type="subcellular location">
    <subcellularLocation>
        <location evidence="1">Membrane</location>
        <topology evidence="1">Multi-pass membrane protein</topology>
    </subcellularLocation>
</comment>
<dbReference type="PROSITE" id="PS51292">
    <property type="entry name" value="ZF_RING_CH"/>
    <property type="match status" value="1"/>
</dbReference>
<feature type="transmembrane region" description="Helical" evidence="11">
    <location>
        <begin position="184"/>
        <end position="209"/>
    </location>
</feature>
<feature type="signal peptide" evidence="12">
    <location>
        <begin position="1"/>
        <end position="22"/>
    </location>
</feature>
<dbReference type="EMBL" id="JABSTR010000001">
    <property type="protein sequence ID" value="KAH9360955.1"/>
    <property type="molecule type" value="Genomic_DNA"/>
</dbReference>
<dbReference type="Proteomes" id="UP000821853">
    <property type="component" value="Chromosome 1"/>
</dbReference>
<dbReference type="InterPro" id="IPR001841">
    <property type="entry name" value="Znf_RING"/>
</dbReference>
<dbReference type="PROSITE" id="PS50089">
    <property type="entry name" value="ZF_RING_2"/>
    <property type="match status" value="1"/>
</dbReference>
<reference evidence="15 16" key="1">
    <citation type="journal article" date="2020" name="Cell">
        <title>Large-Scale Comparative Analyses of Tick Genomes Elucidate Their Genetic Diversity and Vector Capacities.</title>
        <authorList>
            <consortium name="Tick Genome and Microbiome Consortium (TIGMIC)"/>
            <person name="Jia N."/>
            <person name="Wang J."/>
            <person name="Shi W."/>
            <person name="Du L."/>
            <person name="Sun Y."/>
            <person name="Zhan W."/>
            <person name="Jiang J.F."/>
            <person name="Wang Q."/>
            <person name="Zhang B."/>
            <person name="Ji P."/>
            <person name="Bell-Sakyi L."/>
            <person name="Cui X.M."/>
            <person name="Yuan T.T."/>
            <person name="Jiang B.G."/>
            <person name="Yang W.F."/>
            <person name="Lam T.T."/>
            <person name="Chang Q.C."/>
            <person name="Ding S.J."/>
            <person name="Wang X.J."/>
            <person name="Zhu J.G."/>
            <person name="Ruan X.D."/>
            <person name="Zhao L."/>
            <person name="Wei J.T."/>
            <person name="Ye R.Z."/>
            <person name="Que T.C."/>
            <person name="Du C.H."/>
            <person name="Zhou Y.H."/>
            <person name="Cheng J.X."/>
            <person name="Dai P.F."/>
            <person name="Guo W.B."/>
            <person name="Han X.H."/>
            <person name="Huang E.J."/>
            <person name="Li L.F."/>
            <person name="Wei W."/>
            <person name="Gao Y.C."/>
            <person name="Liu J.Z."/>
            <person name="Shao H.Z."/>
            <person name="Wang X."/>
            <person name="Wang C.C."/>
            <person name="Yang T.C."/>
            <person name="Huo Q.B."/>
            <person name="Li W."/>
            <person name="Chen H.Y."/>
            <person name="Chen S.E."/>
            <person name="Zhou L.G."/>
            <person name="Ni X.B."/>
            <person name="Tian J.H."/>
            <person name="Sheng Y."/>
            <person name="Liu T."/>
            <person name="Pan Y.S."/>
            <person name="Xia L.Y."/>
            <person name="Li J."/>
            <person name="Zhao F."/>
            <person name="Cao W.C."/>
        </authorList>
    </citation>
    <scope>NUCLEOTIDE SEQUENCE [LARGE SCALE GENOMIC DNA]</scope>
    <source>
        <strain evidence="15">HaeL-2018</strain>
    </source>
</reference>
<name>A0A9J6FDH6_HAELO</name>
<feature type="transmembrane region" description="Helical" evidence="11">
    <location>
        <begin position="221"/>
        <end position="242"/>
    </location>
</feature>
<keyword evidence="5 10" id="KW-0863">Zinc-finger</keyword>
<feature type="domain" description="RING-type" evidence="13">
    <location>
        <begin position="110"/>
        <end position="158"/>
    </location>
</feature>
<evidence type="ECO:0000256" key="10">
    <source>
        <dbReference type="PROSITE-ProRule" id="PRU00175"/>
    </source>
</evidence>
<keyword evidence="9 11" id="KW-0472">Membrane</keyword>
<evidence type="ECO:0000256" key="2">
    <source>
        <dbReference type="ARBA" id="ARBA00022679"/>
    </source>
</evidence>
<protein>
    <recommendedName>
        <fullName evidence="17">RING-CH-type domain-containing protein</fullName>
    </recommendedName>
</protein>
<dbReference type="GO" id="GO:0016020">
    <property type="term" value="C:membrane"/>
    <property type="evidence" value="ECO:0007669"/>
    <property type="project" value="UniProtKB-SubCell"/>
</dbReference>
<dbReference type="AlphaFoldDB" id="A0A9J6FDH6"/>
<evidence type="ECO:0000256" key="9">
    <source>
        <dbReference type="ARBA" id="ARBA00023136"/>
    </source>
</evidence>
<evidence type="ECO:0000256" key="6">
    <source>
        <dbReference type="ARBA" id="ARBA00022786"/>
    </source>
</evidence>
<dbReference type="GO" id="GO:0004842">
    <property type="term" value="F:ubiquitin-protein transferase activity"/>
    <property type="evidence" value="ECO:0007669"/>
    <property type="project" value="TreeGrafter"/>
</dbReference>
<keyword evidence="7" id="KW-0862">Zinc</keyword>
<evidence type="ECO:0000256" key="8">
    <source>
        <dbReference type="ARBA" id="ARBA00022989"/>
    </source>
</evidence>
<keyword evidence="16" id="KW-1185">Reference proteome</keyword>
<evidence type="ECO:0000256" key="12">
    <source>
        <dbReference type="SAM" id="SignalP"/>
    </source>
</evidence>
<dbReference type="InterPro" id="IPR013083">
    <property type="entry name" value="Znf_RING/FYVE/PHD"/>
</dbReference>
<proteinExistence type="predicted"/>
<evidence type="ECO:0000313" key="16">
    <source>
        <dbReference type="Proteomes" id="UP000821853"/>
    </source>
</evidence>
<dbReference type="OMA" id="NAWISKT"/>
<keyword evidence="3 11" id="KW-0812">Transmembrane</keyword>
<sequence length="270" mass="29731">MEIMQSSSSGILLLSLVTRSEAFWGAMASPPAESAALGLNAMRSCTGDGQLEEDVENHREWLVEDGDAACAAHGDQANRTADDPVSGSCSRSDQFLQPSSGEAGLVNRACRLCGEDGSEEVGALLPSPCRCADAYVHLSCIEHRLLWVPEGAACPSCRVMYPVRRHTKSLWRWFVERETRADGLLFVGNIVFSIGNVIVVAMAWMYALFQDHPNAWISKTSLLTILFVITILWAAFGCYRFHLLYDKLARWRQANTTLTVPLGGNRPEHV</sequence>
<dbReference type="PANTHER" id="PTHR46065:SF3">
    <property type="entry name" value="FI20425P1"/>
    <property type="match status" value="1"/>
</dbReference>
<accession>A0A9J6FDH6</accession>
<keyword evidence="2" id="KW-0808">Transferase</keyword>
<evidence type="ECO:0000259" key="13">
    <source>
        <dbReference type="PROSITE" id="PS50089"/>
    </source>
</evidence>
<comment type="caution">
    <text evidence="15">The sequence shown here is derived from an EMBL/GenBank/DDBJ whole genome shotgun (WGS) entry which is preliminary data.</text>
</comment>
<evidence type="ECO:0000256" key="11">
    <source>
        <dbReference type="SAM" id="Phobius"/>
    </source>
</evidence>
<dbReference type="PANTHER" id="PTHR46065">
    <property type="entry name" value="E3 UBIQUITIN-PROTEIN LIGASE MARCH 2/3 FAMILY MEMBER"/>
    <property type="match status" value="1"/>
</dbReference>
<evidence type="ECO:0000259" key="14">
    <source>
        <dbReference type="PROSITE" id="PS51292"/>
    </source>
</evidence>
<gene>
    <name evidence="15" type="ORF">HPB48_007036</name>
</gene>
<dbReference type="Gene3D" id="3.30.40.10">
    <property type="entry name" value="Zinc/RING finger domain, C3HC4 (zinc finger)"/>
    <property type="match status" value="1"/>
</dbReference>
<evidence type="ECO:0000256" key="5">
    <source>
        <dbReference type="ARBA" id="ARBA00022771"/>
    </source>
</evidence>
<dbReference type="OrthoDB" id="6512904at2759"/>
<organism evidence="15 16">
    <name type="scientific">Haemaphysalis longicornis</name>
    <name type="common">Bush tick</name>
    <dbReference type="NCBI Taxonomy" id="44386"/>
    <lineage>
        <taxon>Eukaryota</taxon>
        <taxon>Metazoa</taxon>
        <taxon>Ecdysozoa</taxon>
        <taxon>Arthropoda</taxon>
        <taxon>Chelicerata</taxon>
        <taxon>Arachnida</taxon>
        <taxon>Acari</taxon>
        <taxon>Parasitiformes</taxon>
        <taxon>Ixodida</taxon>
        <taxon>Ixodoidea</taxon>
        <taxon>Ixodidae</taxon>
        <taxon>Haemaphysalinae</taxon>
        <taxon>Haemaphysalis</taxon>
    </lineage>
</organism>
<dbReference type="GO" id="GO:0016567">
    <property type="term" value="P:protein ubiquitination"/>
    <property type="evidence" value="ECO:0007669"/>
    <property type="project" value="TreeGrafter"/>
</dbReference>
<evidence type="ECO:0000313" key="15">
    <source>
        <dbReference type="EMBL" id="KAH9360955.1"/>
    </source>
</evidence>
<evidence type="ECO:0000256" key="1">
    <source>
        <dbReference type="ARBA" id="ARBA00004141"/>
    </source>
</evidence>
<evidence type="ECO:0000256" key="4">
    <source>
        <dbReference type="ARBA" id="ARBA00022723"/>
    </source>
</evidence>